<evidence type="ECO:0000256" key="9">
    <source>
        <dbReference type="ARBA" id="ARBA00022694"/>
    </source>
</evidence>
<keyword evidence="8 11" id="KW-0949">S-adenosyl-L-methionine</keyword>
<evidence type="ECO:0000256" key="8">
    <source>
        <dbReference type="ARBA" id="ARBA00022691"/>
    </source>
</evidence>
<name>A0A9W9G0Y1_9EURO</name>
<dbReference type="PANTHER" id="PTHR21210:SF0">
    <property type="entry name" value="TRNA (URACIL-O(2)-)-METHYLTRANSFERASE-RELATED"/>
    <property type="match status" value="1"/>
</dbReference>
<accession>A0A9W9G0Y1</accession>
<comment type="function">
    <text evidence="11">Adenosyl-L-methionine (AdoMet)-dependent tRNA (uracil-O(2)-)-methyltransferase.</text>
</comment>
<feature type="region of interest" description="Disordered" evidence="12">
    <location>
        <begin position="222"/>
        <end position="241"/>
    </location>
</feature>
<dbReference type="GO" id="GO:0141101">
    <property type="term" value="F:tRNA(Ser) (uridine(44)-2'-O-)-methyltransferase activity"/>
    <property type="evidence" value="ECO:0007669"/>
    <property type="project" value="UniProtKB-EC"/>
</dbReference>
<evidence type="ECO:0000256" key="3">
    <source>
        <dbReference type="ARBA" id="ARBA00012795"/>
    </source>
</evidence>
<evidence type="ECO:0000256" key="2">
    <source>
        <dbReference type="ARBA" id="ARBA00009056"/>
    </source>
</evidence>
<dbReference type="EMBL" id="JAPQKI010000003">
    <property type="protein sequence ID" value="KAJ5110109.1"/>
    <property type="molecule type" value="Genomic_DNA"/>
</dbReference>
<evidence type="ECO:0000313" key="13">
    <source>
        <dbReference type="EMBL" id="KAJ5110109.1"/>
    </source>
</evidence>
<dbReference type="PANTHER" id="PTHR21210">
    <property type="entry name" value="TRNA (URACIL-O(2)-)-METHYLTRANSFERASE-RELATED"/>
    <property type="match status" value="1"/>
</dbReference>
<evidence type="ECO:0000256" key="11">
    <source>
        <dbReference type="RuleBase" id="RU368004"/>
    </source>
</evidence>
<evidence type="ECO:0000256" key="10">
    <source>
        <dbReference type="ARBA" id="ARBA00047957"/>
    </source>
</evidence>
<comment type="similarity">
    <text evidence="2 11">Belongs to the TRM44 family.</text>
</comment>
<dbReference type="RefSeq" id="XP_056478220.1">
    <property type="nucleotide sequence ID" value="XM_056615248.1"/>
</dbReference>
<keyword evidence="14" id="KW-1185">Reference proteome</keyword>
<dbReference type="InterPro" id="IPR011671">
    <property type="entry name" value="tRNA_uracil_MeTrfase"/>
</dbReference>
<evidence type="ECO:0000313" key="14">
    <source>
        <dbReference type="Proteomes" id="UP001149074"/>
    </source>
</evidence>
<evidence type="ECO:0000256" key="1">
    <source>
        <dbReference type="ARBA" id="ARBA00004496"/>
    </source>
</evidence>
<proteinExistence type="inferred from homology"/>
<protein>
    <recommendedName>
        <fullName evidence="4 11">tRNA (uracil-O(2)-)-methyltransferase</fullName>
        <ecNumber evidence="3 11">2.1.1.211</ecNumber>
    </recommendedName>
</protein>
<evidence type="ECO:0000256" key="4">
    <source>
        <dbReference type="ARBA" id="ARBA00017788"/>
    </source>
</evidence>
<dbReference type="GO" id="GO:0005737">
    <property type="term" value="C:cytoplasm"/>
    <property type="evidence" value="ECO:0007669"/>
    <property type="project" value="UniProtKB-SubCell"/>
</dbReference>
<dbReference type="GeneID" id="81354227"/>
<gene>
    <name evidence="13" type="ORF">N7532_002754</name>
</gene>
<dbReference type="Proteomes" id="UP001149074">
    <property type="component" value="Unassembled WGS sequence"/>
</dbReference>
<comment type="catalytic activity">
    <reaction evidence="10 11">
        <text>uridine(44) in tRNA(Ser) + S-adenosyl-L-methionine = 2'-O-methyluridine(44) in tRNA(Ser) + S-adenosyl-L-homocysteine + H(+)</text>
        <dbReference type="Rhea" id="RHEA:43100"/>
        <dbReference type="Rhea" id="RHEA-COMP:10339"/>
        <dbReference type="Rhea" id="RHEA-COMP:10340"/>
        <dbReference type="ChEBI" id="CHEBI:15378"/>
        <dbReference type="ChEBI" id="CHEBI:57856"/>
        <dbReference type="ChEBI" id="CHEBI:59789"/>
        <dbReference type="ChEBI" id="CHEBI:65315"/>
        <dbReference type="ChEBI" id="CHEBI:74478"/>
        <dbReference type="EC" id="2.1.1.211"/>
    </reaction>
</comment>
<keyword evidence="9 11" id="KW-0819">tRNA processing</keyword>
<keyword evidence="7 11" id="KW-0808">Transferase</keyword>
<keyword evidence="5 11" id="KW-0963">Cytoplasm</keyword>
<comment type="caution">
    <text evidence="13">The sequence shown here is derived from an EMBL/GenBank/DDBJ whole genome shotgun (WGS) entry which is preliminary data.</text>
</comment>
<organism evidence="13 14">
    <name type="scientific">Penicillium argentinense</name>
    <dbReference type="NCBI Taxonomy" id="1131581"/>
    <lineage>
        <taxon>Eukaryota</taxon>
        <taxon>Fungi</taxon>
        <taxon>Dikarya</taxon>
        <taxon>Ascomycota</taxon>
        <taxon>Pezizomycotina</taxon>
        <taxon>Eurotiomycetes</taxon>
        <taxon>Eurotiomycetidae</taxon>
        <taxon>Eurotiales</taxon>
        <taxon>Aspergillaceae</taxon>
        <taxon>Penicillium</taxon>
    </lineage>
</organism>
<dbReference type="AlphaFoldDB" id="A0A9W9G0Y1"/>
<keyword evidence="6 11" id="KW-0489">Methyltransferase</keyword>
<comment type="subcellular location">
    <subcellularLocation>
        <location evidence="1 11">Cytoplasm</location>
    </subcellularLocation>
</comment>
<evidence type="ECO:0000256" key="5">
    <source>
        <dbReference type="ARBA" id="ARBA00022490"/>
    </source>
</evidence>
<dbReference type="GO" id="GO:0030488">
    <property type="term" value="P:tRNA methylation"/>
    <property type="evidence" value="ECO:0007669"/>
    <property type="project" value="UniProtKB-UniRule"/>
</dbReference>
<dbReference type="Pfam" id="PF07757">
    <property type="entry name" value="AdoMet_MTase"/>
    <property type="match status" value="1"/>
</dbReference>
<reference evidence="13" key="2">
    <citation type="journal article" date="2023" name="IMA Fungus">
        <title>Comparative genomic study of the Penicillium genus elucidates a diverse pangenome and 15 lateral gene transfer events.</title>
        <authorList>
            <person name="Petersen C."/>
            <person name="Sorensen T."/>
            <person name="Nielsen M.R."/>
            <person name="Sondergaard T.E."/>
            <person name="Sorensen J.L."/>
            <person name="Fitzpatrick D.A."/>
            <person name="Frisvad J.C."/>
            <person name="Nielsen K.L."/>
        </authorList>
    </citation>
    <scope>NUCLEOTIDE SEQUENCE</scope>
    <source>
        <strain evidence="13">IBT 30761</strain>
    </source>
</reference>
<dbReference type="EC" id="2.1.1.211" evidence="3 11"/>
<reference evidence="13" key="1">
    <citation type="submission" date="2022-11" db="EMBL/GenBank/DDBJ databases">
        <authorList>
            <person name="Petersen C."/>
        </authorList>
    </citation>
    <scope>NUCLEOTIDE SEQUENCE</scope>
    <source>
        <strain evidence="13">IBT 30761</strain>
    </source>
</reference>
<evidence type="ECO:0000256" key="6">
    <source>
        <dbReference type="ARBA" id="ARBA00022603"/>
    </source>
</evidence>
<evidence type="ECO:0000256" key="12">
    <source>
        <dbReference type="SAM" id="MobiDB-lite"/>
    </source>
</evidence>
<sequence length="362" mass="40510">MDARKGFGLSESRVQKSNQSALNSVVPHDLVQRTYSRLRETYAKDLCENWAEEAEPPKNVFVSLRIAAFVIESWRCMYGIAPTNEAYEAKSPSKFSGFVDVACGNGVLVYVLLMEGYEGWGFDACRRTSWSAFPSRVQERLMEKAFIPRPFMNVLQKQQFDVDVHLGDFPQDTFIISNHADELTVWTPLMAALACPGSPMPFLAIPCCSHSLSGAKYRYPQPSNFNSKDEKESFQESQQPASGDLRALRALKQKEKTEEGILDSMYGSLTAKIMVVAQEIGYEVQKSLLPIPGPRNMGVIGRYRAAIERGQGLGQSNDSALRRKLGDIVQRECIRDGGLEMAARMWVERAQGLHRQVGGRSH</sequence>
<dbReference type="OrthoDB" id="10047021at2759"/>
<evidence type="ECO:0000256" key="7">
    <source>
        <dbReference type="ARBA" id="ARBA00022679"/>
    </source>
</evidence>